<dbReference type="AlphaFoldDB" id="R9ULY1"/>
<reference evidence="1 2" key="1">
    <citation type="submission" date="2013-06" db="EMBL/GenBank/DDBJ databases">
        <title>Complete genome sequence of Paenibacillus mucilaginosus K02.</title>
        <authorList>
            <person name="Xiao B."/>
            <person name="Sun L."/>
            <person name="Xiao L."/>
            <person name="Lian B."/>
        </authorList>
    </citation>
    <scope>NUCLEOTIDE SEQUENCE [LARGE SCALE GENOMIC DNA]</scope>
    <source>
        <strain evidence="1 2">K02</strain>
    </source>
</reference>
<gene>
    <name evidence="1" type="ORF">B2K_40225</name>
</gene>
<name>R9ULY1_9BACL</name>
<dbReference type="EMBL" id="CP003422">
    <property type="protein sequence ID" value="AGN70801.1"/>
    <property type="molecule type" value="Genomic_DNA"/>
</dbReference>
<evidence type="ECO:0000313" key="2">
    <source>
        <dbReference type="Proteomes" id="UP000007392"/>
    </source>
</evidence>
<dbReference type="KEGG" id="pmw:B2K_40225"/>
<accession>R9ULY1</accession>
<dbReference type="Proteomes" id="UP000007392">
    <property type="component" value="Chromosome"/>
</dbReference>
<dbReference type="HOGENOM" id="CLU_3390556_0_0_9"/>
<evidence type="ECO:0000313" key="1">
    <source>
        <dbReference type="EMBL" id="AGN70801.1"/>
    </source>
</evidence>
<protein>
    <submittedName>
        <fullName evidence="1">Uncharacterized protein</fullName>
    </submittedName>
</protein>
<sequence length="32" mass="4015">MWNELDVHPQFASRLRMLYQQPERQAERQENL</sequence>
<organism evidence="1 2">
    <name type="scientific">Paenibacillus mucilaginosus K02</name>
    <dbReference type="NCBI Taxonomy" id="997761"/>
    <lineage>
        <taxon>Bacteria</taxon>
        <taxon>Bacillati</taxon>
        <taxon>Bacillota</taxon>
        <taxon>Bacilli</taxon>
        <taxon>Bacillales</taxon>
        <taxon>Paenibacillaceae</taxon>
        <taxon>Paenibacillus</taxon>
    </lineage>
</organism>
<proteinExistence type="predicted"/>